<dbReference type="AlphaFoldDB" id="A0AAN0MKS2"/>
<proteinExistence type="predicted"/>
<name>A0AAN0MKS2_9GAMM</name>
<keyword evidence="2" id="KW-1185">Reference proteome</keyword>
<organism evidence="1 2">
    <name type="scientific">Pectobacterium araliae</name>
    <dbReference type="NCBI Taxonomy" id="3073862"/>
    <lineage>
        <taxon>Bacteria</taxon>
        <taxon>Pseudomonadati</taxon>
        <taxon>Pseudomonadota</taxon>
        <taxon>Gammaproteobacteria</taxon>
        <taxon>Enterobacterales</taxon>
        <taxon>Pectobacteriaceae</taxon>
        <taxon>Pectobacterium</taxon>
    </lineage>
</organism>
<dbReference type="Proteomes" id="UP001377830">
    <property type="component" value="Chromosome"/>
</dbReference>
<sequence length="58" mass="6968">MTMRFDFHPRARLLLVNHTNEKVQMLYNANPYTWSMPLIGARPPFYANPRYEPNYPLI</sequence>
<dbReference type="EMBL" id="AP028908">
    <property type="protein sequence ID" value="BES84648.1"/>
    <property type="molecule type" value="Genomic_DNA"/>
</dbReference>
<dbReference type="KEGG" id="parl:PEC302110_17450"/>
<accession>A0AAN0MKS2</accession>
<evidence type="ECO:0000313" key="2">
    <source>
        <dbReference type="Proteomes" id="UP001377830"/>
    </source>
</evidence>
<dbReference type="GO" id="GO:0008514">
    <property type="term" value="F:organic anion transmembrane transporter activity"/>
    <property type="evidence" value="ECO:0007669"/>
    <property type="project" value="InterPro"/>
</dbReference>
<dbReference type="GO" id="GO:0005886">
    <property type="term" value="C:plasma membrane"/>
    <property type="evidence" value="ECO:0007669"/>
    <property type="project" value="UniProtKB-UniRule"/>
</dbReference>
<evidence type="ECO:0000313" key="1">
    <source>
        <dbReference type="EMBL" id="BES84648.1"/>
    </source>
</evidence>
<gene>
    <name evidence="1" type="ORF">PEC302110_17450</name>
</gene>
<reference evidence="2" key="1">
    <citation type="journal article" date="2024" name="Int. J. Syst. Evol. Microbiol.">
        <title>Pectobacterium araliae sp. nov., a pathogen causing bacterial soft rot of Japanese angelica tree in Japan.</title>
        <authorList>
            <person name="Sawada H."/>
            <person name="Someya N."/>
            <person name="Morohoshi T."/>
            <person name="Ono M."/>
            <person name="Satou M."/>
        </authorList>
    </citation>
    <scope>NUCLEOTIDE SEQUENCE [LARGE SCALE GENOMIC DNA]</scope>
    <source>
        <strain evidence="2">MAFF 302110</strain>
    </source>
</reference>
<protein>
    <submittedName>
        <fullName evidence="1">2-hydroxycarboxylate transporter family protein</fullName>
    </submittedName>
</protein>
<dbReference type="GO" id="GO:0015293">
    <property type="term" value="F:symporter activity"/>
    <property type="evidence" value="ECO:0007669"/>
    <property type="project" value="UniProtKB-UniRule"/>
</dbReference>